<dbReference type="NCBIfam" id="NF008653">
    <property type="entry name" value="PRK11650.1"/>
    <property type="match status" value="1"/>
</dbReference>
<dbReference type="PANTHER" id="PTHR43875:SF1">
    <property type="entry name" value="OSMOPROTECTIVE COMPOUNDS UPTAKE ATP-BINDING PROTEIN GGTA"/>
    <property type="match status" value="1"/>
</dbReference>
<keyword evidence="4 13" id="KW-0067">ATP-binding</keyword>
<evidence type="ECO:0000256" key="11">
    <source>
        <dbReference type="SAM" id="MobiDB-lite"/>
    </source>
</evidence>
<dbReference type="InterPro" id="IPR008995">
    <property type="entry name" value="Mo/tungstate-bd_C_term_dom"/>
</dbReference>
<dbReference type="Gene3D" id="2.40.50.100">
    <property type="match status" value="1"/>
</dbReference>
<dbReference type="GO" id="GO:0005524">
    <property type="term" value="F:ATP binding"/>
    <property type="evidence" value="ECO:0007669"/>
    <property type="project" value="UniProtKB-KW"/>
</dbReference>
<proteinExistence type="inferred from homology"/>
<dbReference type="PANTHER" id="PTHR43875">
    <property type="entry name" value="MALTODEXTRIN IMPORT ATP-BINDING PROTEIN MSMX"/>
    <property type="match status" value="1"/>
</dbReference>
<dbReference type="AlphaFoldDB" id="A0A830EWT8"/>
<dbReference type="Proteomes" id="UP000628840">
    <property type="component" value="Unassembled WGS sequence"/>
</dbReference>
<gene>
    <name evidence="13" type="ORF">GCM10009037_22650</name>
</gene>
<dbReference type="InterPro" id="IPR015855">
    <property type="entry name" value="ABC_transpr_MalK-like"/>
</dbReference>
<comment type="catalytic activity">
    <reaction evidence="5">
        <text>D-xylose(out) + ATP + H2O = D-xylose(in) + ADP + phosphate + H(+)</text>
        <dbReference type="Rhea" id="RHEA:29899"/>
        <dbReference type="ChEBI" id="CHEBI:15377"/>
        <dbReference type="ChEBI" id="CHEBI:15378"/>
        <dbReference type="ChEBI" id="CHEBI:30616"/>
        <dbReference type="ChEBI" id="CHEBI:43474"/>
        <dbReference type="ChEBI" id="CHEBI:53455"/>
        <dbReference type="ChEBI" id="CHEBI:456216"/>
        <dbReference type="EC" id="7.5.2.13"/>
    </reaction>
    <physiologicalReaction direction="left-to-right" evidence="5">
        <dbReference type="Rhea" id="RHEA:29900"/>
    </physiologicalReaction>
</comment>
<dbReference type="InterPro" id="IPR040582">
    <property type="entry name" value="OB_MalK-like"/>
</dbReference>
<dbReference type="GO" id="GO:0140359">
    <property type="term" value="F:ABC-type transporter activity"/>
    <property type="evidence" value="ECO:0007669"/>
    <property type="project" value="InterPro"/>
</dbReference>
<dbReference type="PROSITE" id="PS50893">
    <property type="entry name" value="ABC_TRANSPORTER_2"/>
    <property type="match status" value="1"/>
</dbReference>
<evidence type="ECO:0000256" key="8">
    <source>
        <dbReference type="ARBA" id="ARBA00061029"/>
    </source>
</evidence>
<evidence type="ECO:0000256" key="10">
    <source>
        <dbReference type="ARBA" id="ARBA00066315"/>
    </source>
</evidence>
<dbReference type="GO" id="GO:0008643">
    <property type="term" value="P:carbohydrate transport"/>
    <property type="evidence" value="ECO:0007669"/>
    <property type="project" value="InterPro"/>
</dbReference>
<comment type="similarity">
    <text evidence="8">Belongs to the ABC transporter superfamily. Carbohydrate uptake transporter-1 (CUT1) (TC 3.A.1.1) family.</text>
</comment>
<dbReference type="InterPro" id="IPR012340">
    <property type="entry name" value="NA-bd_OB-fold"/>
</dbReference>
<evidence type="ECO:0000256" key="4">
    <source>
        <dbReference type="ARBA" id="ARBA00022840"/>
    </source>
</evidence>
<keyword evidence="3" id="KW-0547">Nucleotide-binding</keyword>
<dbReference type="InterPro" id="IPR003593">
    <property type="entry name" value="AAA+_ATPase"/>
</dbReference>
<evidence type="ECO:0000256" key="9">
    <source>
        <dbReference type="ARBA" id="ARBA00065962"/>
    </source>
</evidence>
<feature type="compositionally biased region" description="Polar residues" evidence="11">
    <location>
        <begin position="370"/>
        <end position="391"/>
    </location>
</feature>
<feature type="region of interest" description="Disordered" evidence="11">
    <location>
        <begin position="369"/>
        <end position="391"/>
    </location>
</feature>
<dbReference type="InterPro" id="IPR003439">
    <property type="entry name" value="ABC_transporter-like_ATP-bd"/>
</dbReference>
<organism evidence="13 14">
    <name type="scientific">Halarchaeum grantii</name>
    <dbReference type="NCBI Taxonomy" id="1193105"/>
    <lineage>
        <taxon>Archaea</taxon>
        <taxon>Methanobacteriati</taxon>
        <taxon>Methanobacteriota</taxon>
        <taxon>Stenosarchaea group</taxon>
        <taxon>Halobacteria</taxon>
        <taxon>Halobacteriales</taxon>
        <taxon>Halobacteriaceae</taxon>
    </lineage>
</organism>
<sequence length="391" mass="43582">MYYPTKDIVETMSEVGFNHVKKMYDGDIVAVEDFSLDIEDGEFVTIVGPSGSGKSTLLRMLAGLEDITGGEITIGDRVVNDIAAQDRNVAMVFQNYALYPHMTVRKNMSYGLKLTSDLDDEEITKRVEDAAEMMGIEDQLEKKPASLSGGQQQRVATGRAIVRDPDVFLMDEPLSNLDAKLRAHMRIELQRIQDDLETTTVYVTHDQEEALTMSDRVVILDQGELQQVGTPAEVFDEPANLFVADFIGSPSMNFFDVELVGNRLEGEAFSYEVSSGVAERIEERRTDDELVLGIRPEHIHFAEPDSVNAIGAMLDVHEPVGDDNYFYLRAGDTEFTMRIMGDHAHDEGDELTVSFDEEKMHVFDKASGENIMTDTGTPVSTRSSEQVTQQT</sequence>
<dbReference type="Gene3D" id="3.40.50.300">
    <property type="entry name" value="P-loop containing nucleotide triphosphate hydrolases"/>
    <property type="match status" value="1"/>
</dbReference>
<dbReference type="SMART" id="SM00382">
    <property type="entry name" value="AAA"/>
    <property type="match status" value="1"/>
</dbReference>
<comment type="function">
    <text evidence="7">Part of the ABC transporter complex XacGHIJK involved in the uptake of xylose and arabinose. Responsible for energy coupling to the transport system.</text>
</comment>
<evidence type="ECO:0000259" key="12">
    <source>
        <dbReference type="PROSITE" id="PS50893"/>
    </source>
</evidence>
<comment type="subcellular location">
    <subcellularLocation>
        <location evidence="1">Cell membrane</location>
        <topology evidence="1">Peripheral membrane protein</topology>
    </subcellularLocation>
</comment>
<evidence type="ECO:0000256" key="5">
    <source>
        <dbReference type="ARBA" id="ARBA00050355"/>
    </source>
</evidence>
<evidence type="ECO:0000256" key="1">
    <source>
        <dbReference type="ARBA" id="ARBA00004202"/>
    </source>
</evidence>
<keyword evidence="2" id="KW-0813">Transport</keyword>
<comment type="caution">
    <text evidence="13">The sequence shown here is derived from an EMBL/GenBank/DDBJ whole genome shotgun (WGS) entry which is preliminary data.</text>
</comment>
<name>A0A830EWT8_9EURY</name>
<comment type="subunit">
    <text evidence="9">The complex is composed of two ATP-binding proteins (XacJ and XacK), two transmembrane proteins (XacH and XacI) and a solute-binding protein (XacG).</text>
</comment>
<dbReference type="Gene3D" id="2.40.50.140">
    <property type="entry name" value="Nucleic acid-binding proteins"/>
    <property type="match status" value="1"/>
</dbReference>
<dbReference type="Pfam" id="PF00005">
    <property type="entry name" value="ABC_tran"/>
    <property type="match status" value="1"/>
</dbReference>
<dbReference type="SUPFAM" id="SSF50331">
    <property type="entry name" value="MOP-like"/>
    <property type="match status" value="1"/>
</dbReference>
<evidence type="ECO:0000256" key="7">
    <source>
        <dbReference type="ARBA" id="ARBA00053454"/>
    </source>
</evidence>
<evidence type="ECO:0000313" key="14">
    <source>
        <dbReference type="Proteomes" id="UP000628840"/>
    </source>
</evidence>
<reference evidence="13 14" key="1">
    <citation type="journal article" date="2019" name="Int. J. Syst. Evol. Microbiol.">
        <title>The Global Catalogue of Microorganisms (GCM) 10K type strain sequencing project: providing services to taxonomists for standard genome sequencing and annotation.</title>
        <authorList>
            <consortium name="The Broad Institute Genomics Platform"/>
            <consortium name="The Broad Institute Genome Sequencing Center for Infectious Disease"/>
            <person name="Wu L."/>
            <person name="Ma J."/>
        </authorList>
    </citation>
    <scope>NUCLEOTIDE SEQUENCE [LARGE SCALE GENOMIC DNA]</scope>
    <source>
        <strain evidence="13 14">JCM 19585</strain>
    </source>
</reference>
<dbReference type="Pfam" id="PF17912">
    <property type="entry name" value="OB_MalK"/>
    <property type="match status" value="1"/>
</dbReference>
<feature type="domain" description="ABC transporter" evidence="12">
    <location>
        <begin position="15"/>
        <end position="247"/>
    </location>
</feature>
<dbReference type="InterPro" id="IPR047641">
    <property type="entry name" value="ABC_transpr_MalK/UgpC-like"/>
</dbReference>
<dbReference type="SUPFAM" id="SSF52540">
    <property type="entry name" value="P-loop containing nucleoside triphosphate hydrolases"/>
    <property type="match status" value="1"/>
</dbReference>
<evidence type="ECO:0000256" key="6">
    <source>
        <dbReference type="ARBA" id="ARBA00051890"/>
    </source>
</evidence>
<accession>A0A830EWT8</accession>
<evidence type="ECO:0000256" key="3">
    <source>
        <dbReference type="ARBA" id="ARBA00022741"/>
    </source>
</evidence>
<dbReference type="EMBL" id="BMPF01000003">
    <property type="protein sequence ID" value="GGL38512.1"/>
    <property type="molecule type" value="Genomic_DNA"/>
</dbReference>
<protein>
    <recommendedName>
        <fullName evidence="10">ABC-type D-xylose/L-arabinose transporter</fullName>
        <ecNumber evidence="10">7.5.2.13</ecNumber>
    </recommendedName>
</protein>
<evidence type="ECO:0000313" key="13">
    <source>
        <dbReference type="EMBL" id="GGL38512.1"/>
    </source>
</evidence>
<dbReference type="InterPro" id="IPR027417">
    <property type="entry name" value="P-loop_NTPase"/>
</dbReference>
<evidence type="ECO:0000256" key="2">
    <source>
        <dbReference type="ARBA" id="ARBA00022448"/>
    </source>
</evidence>
<dbReference type="GO" id="GO:0016887">
    <property type="term" value="F:ATP hydrolysis activity"/>
    <property type="evidence" value="ECO:0007669"/>
    <property type="project" value="InterPro"/>
</dbReference>
<dbReference type="GO" id="GO:0055052">
    <property type="term" value="C:ATP-binding cassette (ABC) transporter complex, substrate-binding subunit-containing"/>
    <property type="evidence" value="ECO:0007669"/>
    <property type="project" value="TreeGrafter"/>
</dbReference>
<dbReference type="CDD" id="cd03301">
    <property type="entry name" value="ABC_MalK_N"/>
    <property type="match status" value="1"/>
</dbReference>
<dbReference type="EC" id="7.5.2.13" evidence="10"/>
<dbReference type="FunFam" id="3.40.50.300:FF:000042">
    <property type="entry name" value="Maltose/maltodextrin ABC transporter, ATP-binding protein"/>
    <property type="match status" value="1"/>
</dbReference>
<keyword evidence="14" id="KW-1185">Reference proteome</keyword>
<comment type="catalytic activity">
    <reaction evidence="6">
        <text>L-arabinose(out) + ATP + H2O = L-arabinose(in) + ADP + phosphate + H(+)</text>
        <dbReference type="Rhea" id="RHEA:30007"/>
        <dbReference type="ChEBI" id="CHEBI:15377"/>
        <dbReference type="ChEBI" id="CHEBI:15378"/>
        <dbReference type="ChEBI" id="CHEBI:17535"/>
        <dbReference type="ChEBI" id="CHEBI:30616"/>
        <dbReference type="ChEBI" id="CHEBI:43474"/>
        <dbReference type="ChEBI" id="CHEBI:456216"/>
        <dbReference type="EC" id="7.5.2.13"/>
    </reaction>
    <physiologicalReaction direction="left-to-right" evidence="6">
        <dbReference type="Rhea" id="RHEA:30008"/>
    </physiologicalReaction>
</comment>